<dbReference type="PANTHER" id="PTHR21234:SF19">
    <property type="entry name" value="BARK STORAGE PROTEIN B-LIKE"/>
    <property type="match status" value="1"/>
</dbReference>
<dbReference type="Proteomes" id="UP000516437">
    <property type="component" value="Chromosome 8"/>
</dbReference>
<comment type="caution">
    <text evidence="3">The sequence shown here is derived from an EMBL/GenBank/DDBJ whole genome shotgun (WGS) entry which is preliminary data.</text>
</comment>
<dbReference type="EMBL" id="RXIC02000026">
    <property type="protein sequence ID" value="KAB1204373.1"/>
    <property type="molecule type" value="Genomic_DNA"/>
</dbReference>
<dbReference type="SUPFAM" id="SSF53167">
    <property type="entry name" value="Purine and uridine phosphorylases"/>
    <property type="match status" value="1"/>
</dbReference>
<feature type="signal peptide" evidence="1">
    <location>
        <begin position="1"/>
        <end position="30"/>
    </location>
</feature>
<dbReference type="PANTHER" id="PTHR21234">
    <property type="entry name" value="PURINE NUCLEOSIDE PHOSPHORYLASE"/>
    <property type="match status" value="1"/>
</dbReference>
<proteinExistence type="predicted"/>
<dbReference type="CDD" id="cd09008">
    <property type="entry name" value="MTAN"/>
    <property type="match status" value="1"/>
</dbReference>
<feature type="chain" id="PRO_5025680062" evidence="1">
    <location>
        <begin position="31"/>
        <end position="256"/>
    </location>
</feature>
<dbReference type="Pfam" id="PF01048">
    <property type="entry name" value="PNP_UDP_1"/>
    <property type="match status" value="1"/>
</dbReference>
<name>A0A6A1UVP4_9ROSI</name>
<dbReference type="OrthoDB" id="1891335at2759"/>
<dbReference type="GO" id="GO:0009116">
    <property type="term" value="P:nucleoside metabolic process"/>
    <property type="evidence" value="ECO:0007669"/>
    <property type="project" value="InterPro"/>
</dbReference>
<feature type="domain" description="Nucleoside phosphorylase" evidence="2">
    <location>
        <begin position="11"/>
        <end position="253"/>
    </location>
</feature>
<reference evidence="3 4" key="1">
    <citation type="journal article" date="2019" name="Plant Biotechnol. J.">
        <title>The red bayberry genome and genetic basis of sex determination.</title>
        <authorList>
            <person name="Jia H.M."/>
            <person name="Jia H.J."/>
            <person name="Cai Q.L."/>
            <person name="Wang Y."/>
            <person name="Zhao H.B."/>
            <person name="Yang W.F."/>
            <person name="Wang G.Y."/>
            <person name="Li Y.H."/>
            <person name="Zhan D.L."/>
            <person name="Shen Y.T."/>
            <person name="Niu Q.F."/>
            <person name="Chang L."/>
            <person name="Qiu J."/>
            <person name="Zhao L."/>
            <person name="Xie H.B."/>
            <person name="Fu W.Y."/>
            <person name="Jin J."/>
            <person name="Li X.W."/>
            <person name="Jiao Y."/>
            <person name="Zhou C.C."/>
            <person name="Tu T."/>
            <person name="Chai C.Y."/>
            <person name="Gao J.L."/>
            <person name="Fan L.J."/>
            <person name="van de Weg E."/>
            <person name="Wang J.Y."/>
            <person name="Gao Z.S."/>
        </authorList>
    </citation>
    <scope>NUCLEOTIDE SEQUENCE [LARGE SCALE GENOMIC DNA]</scope>
    <source>
        <tissue evidence="3">Leaves</tissue>
    </source>
</reference>
<evidence type="ECO:0000259" key="2">
    <source>
        <dbReference type="Pfam" id="PF01048"/>
    </source>
</evidence>
<dbReference type="GO" id="GO:0003824">
    <property type="term" value="F:catalytic activity"/>
    <property type="evidence" value="ECO:0007669"/>
    <property type="project" value="InterPro"/>
</dbReference>
<gene>
    <name evidence="3" type="ORF">CJ030_MR8G014176</name>
</gene>
<dbReference type="InterPro" id="IPR035994">
    <property type="entry name" value="Nucleoside_phosphorylase_sf"/>
</dbReference>
<dbReference type="AlphaFoldDB" id="A0A6A1UVP4"/>
<keyword evidence="4" id="KW-1185">Reference proteome</keyword>
<dbReference type="Gene3D" id="3.40.50.1580">
    <property type="entry name" value="Nucleoside phosphorylase domain"/>
    <property type="match status" value="1"/>
</dbReference>
<evidence type="ECO:0000313" key="4">
    <source>
        <dbReference type="Proteomes" id="UP000516437"/>
    </source>
</evidence>
<protein>
    <submittedName>
        <fullName evidence="3">Bark storage protein A</fullName>
    </submittedName>
</protein>
<evidence type="ECO:0000313" key="3">
    <source>
        <dbReference type="EMBL" id="KAB1204373.1"/>
    </source>
</evidence>
<organism evidence="3 4">
    <name type="scientific">Morella rubra</name>
    <name type="common">Chinese bayberry</name>
    <dbReference type="NCBI Taxonomy" id="262757"/>
    <lineage>
        <taxon>Eukaryota</taxon>
        <taxon>Viridiplantae</taxon>
        <taxon>Streptophyta</taxon>
        <taxon>Embryophyta</taxon>
        <taxon>Tracheophyta</taxon>
        <taxon>Spermatophyta</taxon>
        <taxon>Magnoliopsida</taxon>
        <taxon>eudicotyledons</taxon>
        <taxon>Gunneridae</taxon>
        <taxon>Pentapetalae</taxon>
        <taxon>rosids</taxon>
        <taxon>fabids</taxon>
        <taxon>Fagales</taxon>
        <taxon>Myricaceae</taxon>
        <taxon>Morella</taxon>
    </lineage>
</organism>
<accession>A0A6A1UVP4</accession>
<dbReference type="InterPro" id="IPR000845">
    <property type="entry name" value="Nucleoside_phosphorylase_d"/>
</dbReference>
<keyword evidence="1" id="KW-0732">Signal</keyword>
<evidence type="ECO:0000256" key="1">
    <source>
        <dbReference type="SAM" id="SignalP"/>
    </source>
</evidence>
<sequence>MGSQSCSSNINAAVTTQLLLTLFRIGGVVHFGVAGNANPGLNLGDVTIPFQWSHSALWSWQRYGKGPKDELPLESSGDFTRAIGYLKFSDYTVSHLRPTFDNLLNNVWYQPEEIFPVDGTPEVRQHAFWLNVDPHYFEVSKKLVNFKLQRCINSTACLPTTPKVAIVERGTSGSIYLDNEAYRNFLAHKFRVSPVDMESASVALVCFQQMAPFIAVRALSDLAGGDSKVPAEVETFASKLSAYNAAKVVVELVREI</sequence>